<dbReference type="InterPro" id="IPR051795">
    <property type="entry name" value="Glycosyl_Hydrlase_43"/>
</dbReference>
<protein>
    <submittedName>
        <fullName evidence="7">Glycoside hydrolase 43 family protein</fullName>
    </submittedName>
</protein>
<evidence type="ECO:0000256" key="4">
    <source>
        <dbReference type="RuleBase" id="RU361187"/>
    </source>
</evidence>
<feature type="signal peptide" evidence="5">
    <location>
        <begin position="1"/>
        <end position="19"/>
    </location>
</feature>
<organism evidence="7 8">
    <name type="scientific">Thalassobellus suaedae</name>
    <dbReference type="NCBI Taxonomy" id="3074124"/>
    <lineage>
        <taxon>Bacteria</taxon>
        <taxon>Pseudomonadati</taxon>
        <taxon>Bacteroidota</taxon>
        <taxon>Flavobacteriia</taxon>
        <taxon>Flavobacteriales</taxon>
        <taxon>Flavobacteriaceae</taxon>
        <taxon>Thalassobellus</taxon>
    </lineage>
</organism>
<keyword evidence="2 4" id="KW-0378">Hydrolase</keyword>
<evidence type="ECO:0000256" key="1">
    <source>
        <dbReference type="ARBA" id="ARBA00009865"/>
    </source>
</evidence>
<proteinExistence type="inferred from homology"/>
<dbReference type="GO" id="GO:0016787">
    <property type="term" value="F:hydrolase activity"/>
    <property type="evidence" value="ECO:0007669"/>
    <property type="project" value="UniProtKB-KW"/>
</dbReference>
<evidence type="ECO:0000256" key="5">
    <source>
        <dbReference type="SAM" id="SignalP"/>
    </source>
</evidence>
<keyword evidence="5" id="KW-0732">Signal</keyword>
<evidence type="ECO:0000256" key="2">
    <source>
        <dbReference type="ARBA" id="ARBA00022801"/>
    </source>
</evidence>
<sequence>MKFIKILLSLVIFTTLTFAQNQPPYVSDVWVSDQGNGTYKNPILHADYSDPDVVRVGDDYYMTASSFNTAPGLPILHSKDMVNWKLINYALLEQVPAETFNIPQHGNGVWAPAIRYHKGEIYIFWGDPDFGVYMVKTKDPYGVWDKPILVMEGKGLIDTCPLWDDNGDAYLVHAYAGSRAGVKSLLSVNKMNPEGTKVIDAGIHVYDGHDIDDTIEGSKFYKRNGYYYIFAPAGGVSTGWQVILRSKNVYGPYERKVVLEQGSTKINGPHQGAWVDTPDGESWFYHFQDVDAYGRIVHLQPMSWKNDWPVMGQDFDKNGIGEPVMSHKKPNVGKTYPIETPVETDVFDGFNIGLQWQWQANSNVVWHAKLPGNDYLRLFSIKSVEDSENLWMVPNLLLQKFPAPNFTASTKITLVPEEAKSGKTAGLIIMGMDYATLSISHDDKGYFIKQTEAILAIKGADEKINDEKRLKSNSAYFKVEVSAPDAMCQFLYSENGKKFKKIGKPFKAQPGKWIGAKVGLFSVSAQEAKRGGYADVEYFKITK</sequence>
<keyword evidence="3 4" id="KW-0326">Glycosidase</keyword>
<dbReference type="Pfam" id="PF17851">
    <property type="entry name" value="GH43_C2"/>
    <property type="match status" value="1"/>
</dbReference>
<dbReference type="Pfam" id="PF04616">
    <property type="entry name" value="Glyco_hydro_43"/>
    <property type="match status" value="1"/>
</dbReference>
<dbReference type="PANTHER" id="PTHR42812">
    <property type="entry name" value="BETA-XYLOSIDASE"/>
    <property type="match status" value="1"/>
</dbReference>
<dbReference type="EMBL" id="CP134536">
    <property type="protein sequence ID" value="WNH11203.1"/>
    <property type="molecule type" value="Genomic_DNA"/>
</dbReference>
<dbReference type="RefSeq" id="WP_415861180.1">
    <property type="nucleotide sequence ID" value="NZ_CP134536.1"/>
</dbReference>
<evidence type="ECO:0000313" key="7">
    <source>
        <dbReference type="EMBL" id="WNH11203.1"/>
    </source>
</evidence>
<dbReference type="InterPro" id="IPR006710">
    <property type="entry name" value="Glyco_hydro_43"/>
</dbReference>
<name>A0ABY9XZ03_9FLAO</name>
<feature type="domain" description="Beta-xylosidase C-terminal Concanavalin A-like" evidence="6">
    <location>
        <begin position="345"/>
        <end position="541"/>
    </location>
</feature>
<dbReference type="Gene3D" id="2.60.120.200">
    <property type="match status" value="1"/>
</dbReference>
<dbReference type="PANTHER" id="PTHR42812:SF12">
    <property type="entry name" value="BETA-XYLOSIDASE-RELATED"/>
    <property type="match status" value="1"/>
</dbReference>
<keyword evidence="8" id="KW-1185">Reference proteome</keyword>
<gene>
    <name evidence="7" type="ORF">RHP49_09740</name>
</gene>
<dbReference type="InterPro" id="IPR013320">
    <property type="entry name" value="ConA-like_dom_sf"/>
</dbReference>
<dbReference type="InterPro" id="IPR041542">
    <property type="entry name" value="GH43_C2"/>
</dbReference>
<dbReference type="Gene3D" id="2.115.10.20">
    <property type="entry name" value="Glycosyl hydrolase domain, family 43"/>
    <property type="match status" value="1"/>
</dbReference>
<feature type="chain" id="PRO_5047313812" evidence="5">
    <location>
        <begin position="20"/>
        <end position="543"/>
    </location>
</feature>
<evidence type="ECO:0000259" key="6">
    <source>
        <dbReference type="Pfam" id="PF17851"/>
    </source>
</evidence>
<dbReference type="Proteomes" id="UP001303407">
    <property type="component" value="Chromosome"/>
</dbReference>
<evidence type="ECO:0000313" key="8">
    <source>
        <dbReference type="Proteomes" id="UP001303407"/>
    </source>
</evidence>
<dbReference type="SUPFAM" id="SSF49899">
    <property type="entry name" value="Concanavalin A-like lectins/glucanases"/>
    <property type="match status" value="1"/>
</dbReference>
<evidence type="ECO:0000256" key="3">
    <source>
        <dbReference type="ARBA" id="ARBA00023295"/>
    </source>
</evidence>
<dbReference type="InterPro" id="IPR023296">
    <property type="entry name" value="Glyco_hydro_beta-prop_sf"/>
</dbReference>
<dbReference type="CDD" id="cd09001">
    <property type="entry name" value="GH43_FsAxh1-like"/>
    <property type="match status" value="1"/>
</dbReference>
<dbReference type="SUPFAM" id="SSF75005">
    <property type="entry name" value="Arabinanase/levansucrase/invertase"/>
    <property type="match status" value="1"/>
</dbReference>
<accession>A0ABY9XZ03</accession>
<comment type="similarity">
    <text evidence="1 4">Belongs to the glycosyl hydrolase 43 family.</text>
</comment>
<reference evidence="7 8" key="1">
    <citation type="submission" date="2023-09" db="EMBL/GenBank/DDBJ databases">
        <title>Thalassobella suaedae gen. nov., sp. nov., a marine bacterium of the family Flavobacteriaceae isolated from a halophyte Suaeda japonica.</title>
        <authorList>
            <person name="Lee S.Y."/>
            <person name="Hwang C.Y."/>
        </authorList>
    </citation>
    <scope>NUCLEOTIDE SEQUENCE [LARGE SCALE GENOMIC DNA]</scope>
    <source>
        <strain evidence="7 8">HL-DH10</strain>
    </source>
</reference>